<keyword evidence="1" id="KW-0812">Transmembrane</keyword>
<keyword evidence="1" id="KW-1133">Transmembrane helix</keyword>
<dbReference type="EMBL" id="MHRT01000005">
    <property type="protein sequence ID" value="OHA29213.1"/>
    <property type="molecule type" value="Genomic_DNA"/>
</dbReference>
<proteinExistence type="predicted"/>
<feature type="transmembrane region" description="Helical" evidence="1">
    <location>
        <begin position="66"/>
        <end position="86"/>
    </location>
</feature>
<dbReference type="STRING" id="1802315.A3F51_01200"/>
<dbReference type="AlphaFoldDB" id="A0A1G2MZH7"/>
<sequence>MKPEEFNRYIDNQLRQGIPRQVLTANLRAGGWNQEQIDQALIQHDRRIHKELLSARRHTYSLREKVLIAILLIVMVYAGLFHLSFISLDYRSVIDKIVGVYDAYKKTGNTPPSSLAPVQSSQISTVFGIE</sequence>
<evidence type="ECO:0000313" key="3">
    <source>
        <dbReference type="Proteomes" id="UP000178089"/>
    </source>
</evidence>
<organism evidence="2 3">
    <name type="scientific">Candidatus Taylorbacteria bacterium RIFCSPHIGHO2_12_FULL_45_16</name>
    <dbReference type="NCBI Taxonomy" id="1802315"/>
    <lineage>
        <taxon>Bacteria</taxon>
        <taxon>Candidatus Tayloriibacteriota</taxon>
    </lineage>
</organism>
<keyword evidence="1" id="KW-0472">Membrane</keyword>
<comment type="caution">
    <text evidence="2">The sequence shown here is derived from an EMBL/GenBank/DDBJ whole genome shotgun (WGS) entry which is preliminary data.</text>
</comment>
<name>A0A1G2MZH7_9BACT</name>
<reference evidence="2 3" key="1">
    <citation type="journal article" date="2016" name="Nat. Commun.">
        <title>Thousands of microbial genomes shed light on interconnected biogeochemical processes in an aquifer system.</title>
        <authorList>
            <person name="Anantharaman K."/>
            <person name="Brown C.T."/>
            <person name="Hug L.A."/>
            <person name="Sharon I."/>
            <person name="Castelle C.J."/>
            <person name="Probst A.J."/>
            <person name="Thomas B.C."/>
            <person name="Singh A."/>
            <person name="Wilkins M.J."/>
            <person name="Karaoz U."/>
            <person name="Brodie E.L."/>
            <person name="Williams K.H."/>
            <person name="Hubbard S.S."/>
            <person name="Banfield J.F."/>
        </authorList>
    </citation>
    <scope>NUCLEOTIDE SEQUENCE [LARGE SCALE GENOMIC DNA]</scope>
</reference>
<evidence type="ECO:0000313" key="2">
    <source>
        <dbReference type="EMBL" id="OHA29213.1"/>
    </source>
</evidence>
<dbReference type="Proteomes" id="UP000178089">
    <property type="component" value="Unassembled WGS sequence"/>
</dbReference>
<evidence type="ECO:0000256" key="1">
    <source>
        <dbReference type="SAM" id="Phobius"/>
    </source>
</evidence>
<gene>
    <name evidence="2" type="ORF">A3F51_01200</name>
</gene>
<protein>
    <submittedName>
        <fullName evidence="2">Uncharacterized protein</fullName>
    </submittedName>
</protein>
<accession>A0A1G2MZH7</accession>